<dbReference type="AlphaFoldDB" id="A0A4U1IMK6"/>
<organism evidence="3 4">
    <name type="scientific">Polyangium fumosum</name>
    <dbReference type="NCBI Taxonomy" id="889272"/>
    <lineage>
        <taxon>Bacteria</taxon>
        <taxon>Pseudomonadati</taxon>
        <taxon>Myxococcota</taxon>
        <taxon>Polyangia</taxon>
        <taxon>Polyangiales</taxon>
        <taxon>Polyangiaceae</taxon>
        <taxon>Polyangium</taxon>
    </lineage>
</organism>
<dbReference type="OrthoDB" id="5481770at2"/>
<evidence type="ECO:0000313" key="3">
    <source>
        <dbReference type="EMBL" id="TKC95195.1"/>
    </source>
</evidence>
<sequence>MAADARGQPETKRGGGAAAARRAGSRQPPRTGSMLAGGGVASRPRVVGGMGMRTVVRGALAALALVLSVAPRAHADTPPPGFLEPIVHWGVQKGETCEDIAKVMYGAAAHVPLLNRYNRVDCRKPLPEGITLILPKGVTSVPDARIKSSHPNVRGRPSGGGWDTVATGAALYRNHNVQTMEDGRAHIEFLDHTHVFLAQNTLVVIYGTAGKTSVSKTPPAVEIEAGEVQAGLSALRGEPAEVAVPDGGVVRAASSDTVIERKKARTTVAVFDGKAAVQSGGKTVTVPKNYGTRFEGQAPPAPPRPLPPAPRWQDGGSPSVVLAPPGTAVITTSWDPVEKAKSYRLEVSRDEGFHDLVVREEIPADVRSFRAEKMPPGLYRVRVRAIDVEEYLGVASDVRTIDVVAAELRGEGARFEGKTVTVNPYGVLALTTSSPVEVALDEGPFGPPPAQIDLLKQAPKTLRFRTKSGHEERITLVPTPVTTTPAATFDAAKREIHVHVATKGLGEIDIPKRVAPRLRLRLGERVETLPLTVAEGGALLASFPVGDAHGEARLDVLDAHGKVLGTTKILAPEKPLPPPPRRPQLRPLGAWLPPFRPAGVTAVPWTSPTAPTAVGRGLSAGSTANGPVFQANGRVSGSFGALGLDALIVTTPFERGNAGTMPGSVPTEDMAWLGARYRVFERGDSELEIAPLVRVGLPLENRRDFMFDLGGAAGGAQGRMTWVVNVGARFLLEEPSAQIPWVQPYLLVGATYDPLRWLRAYVVADAHVLATIGQAGTVVVPYGLTAGVEAGGSVFFALSGWVGRAESVTWQAAGTVTGSLGFRLETESR</sequence>
<feature type="domain" description="FecR protein" evidence="2">
    <location>
        <begin position="177"/>
        <end position="275"/>
    </location>
</feature>
<protein>
    <recommendedName>
        <fullName evidence="2">FecR protein domain-containing protein</fullName>
    </recommendedName>
</protein>
<feature type="region of interest" description="Disordered" evidence="1">
    <location>
        <begin position="1"/>
        <end position="39"/>
    </location>
</feature>
<dbReference type="Gene3D" id="2.60.40.10">
    <property type="entry name" value="Immunoglobulins"/>
    <property type="match status" value="1"/>
</dbReference>
<evidence type="ECO:0000313" key="4">
    <source>
        <dbReference type="Proteomes" id="UP000309215"/>
    </source>
</evidence>
<comment type="caution">
    <text evidence="3">The sequence shown here is derived from an EMBL/GenBank/DDBJ whole genome shotgun (WGS) entry which is preliminary data.</text>
</comment>
<proteinExistence type="predicted"/>
<accession>A0A4U1IMK6</accession>
<reference evidence="3 4" key="1">
    <citation type="submission" date="2019-04" db="EMBL/GenBank/DDBJ databases">
        <authorList>
            <person name="Li Y."/>
            <person name="Wang J."/>
        </authorList>
    </citation>
    <scope>NUCLEOTIDE SEQUENCE [LARGE SCALE GENOMIC DNA]</scope>
    <source>
        <strain evidence="3 4">DSM 14668</strain>
    </source>
</reference>
<dbReference type="Proteomes" id="UP000309215">
    <property type="component" value="Unassembled WGS sequence"/>
</dbReference>
<evidence type="ECO:0000256" key="1">
    <source>
        <dbReference type="SAM" id="MobiDB-lite"/>
    </source>
</evidence>
<dbReference type="EMBL" id="SSMQ01000100">
    <property type="protein sequence ID" value="TKC95195.1"/>
    <property type="molecule type" value="Genomic_DNA"/>
</dbReference>
<name>A0A4U1IMK6_9BACT</name>
<evidence type="ECO:0000259" key="2">
    <source>
        <dbReference type="Pfam" id="PF04773"/>
    </source>
</evidence>
<feature type="compositionally biased region" description="Pro residues" evidence="1">
    <location>
        <begin position="299"/>
        <end position="310"/>
    </location>
</feature>
<keyword evidence="4" id="KW-1185">Reference proteome</keyword>
<gene>
    <name evidence="3" type="ORF">E8A74_47355</name>
</gene>
<feature type="region of interest" description="Disordered" evidence="1">
    <location>
        <begin position="287"/>
        <end position="313"/>
    </location>
</feature>
<dbReference type="Pfam" id="PF04773">
    <property type="entry name" value="FecR"/>
    <property type="match status" value="1"/>
</dbReference>
<dbReference type="InterPro" id="IPR006860">
    <property type="entry name" value="FecR"/>
</dbReference>
<dbReference type="InterPro" id="IPR013783">
    <property type="entry name" value="Ig-like_fold"/>
</dbReference>